<dbReference type="CDD" id="cd00090">
    <property type="entry name" value="HTH_ARSR"/>
    <property type="match status" value="1"/>
</dbReference>
<evidence type="ECO:0000256" key="4">
    <source>
        <dbReference type="ARBA" id="ARBA00043263"/>
    </source>
</evidence>
<dbReference type="GO" id="GO:0046686">
    <property type="term" value="P:response to cadmium ion"/>
    <property type="evidence" value="ECO:0007669"/>
    <property type="project" value="UniProtKB-KW"/>
</dbReference>
<dbReference type="InterPro" id="IPR018334">
    <property type="entry name" value="ArsR_HTH"/>
</dbReference>
<evidence type="ECO:0000259" key="5">
    <source>
        <dbReference type="PROSITE" id="PS50987"/>
    </source>
</evidence>
<dbReference type="SUPFAM" id="SSF46785">
    <property type="entry name" value="Winged helix' DNA-binding domain"/>
    <property type="match status" value="1"/>
</dbReference>
<dbReference type="PROSITE" id="PS00846">
    <property type="entry name" value="HTH_ARSR_1"/>
    <property type="match status" value="1"/>
</dbReference>
<dbReference type="InterPro" id="IPR036390">
    <property type="entry name" value="WH_DNA-bd_sf"/>
</dbReference>
<dbReference type="KEGG" id="kyr:CVV65_02820"/>
<dbReference type="PROSITE" id="PS50987">
    <property type="entry name" value="HTH_ARSR_2"/>
    <property type="match status" value="1"/>
</dbReference>
<dbReference type="GO" id="GO:0003677">
    <property type="term" value="F:DNA binding"/>
    <property type="evidence" value="ECO:0007669"/>
    <property type="project" value="UniProtKB-KW"/>
</dbReference>
<dbReference type="SMART" id="SM00418">
    <property type="entry name" value="HTH_ARSR"/>
    <property type="match status" value="1"/>
</dbReference>
<keyword evidence="4" id="KW-0105">Cadmium resistance</keyword>
<reference evidence="7" key="1">
    <citation type="submission" date="2017-11" db="EMBL/GenBank/DDBJ databases">
        <title>Complete Genome Sequence of Kyrpidia sp. Strain EA-1, a thermophilic, hydrogen-oxidizing Bacterium, isolated from the Azores.</title>
        <authorList>
            <person name="Reiner J.E."/>
            <person name="Lapp C.J."/>
            <person name="Bunk B."/>
            <person name="Gescher J."/>
        </authorList>
    </citation>
    <scope>NUCLEOTIDE SEQUENCE [LARGE SCALE GENOMIC DNA]</scope>
    <source>
        <strain evidence="7">EA-1</strain>
    </source>
</reference>
<dbReference type="InterPro" id="IPR051011">
    <property type="entry name" value="Metal_resp_trans_reg"/>
</dbReference>
<dbReference type="RefSeq" id="WP_100669125.1">
    <property type="nucleotide sequence ID" value="NZ_CP024955.1"/>
</dbReference>
<dbReference type="PRINTS" id="PR00778">
    <property type="entry name" value="HTHARSR"/>
</dbReference>
<keyword evidence="1" id="KW-0805">Transcription regulation</keyword>
<evidence type="ECO:0000256" key="3">
    <source>
        <dbReference type="ARBA" id="ARBA00023163"/>
    </source>
</evidence>
<dbReference type="Pfam" id="PF01022">
    <property type="entry name" value="HTH_5"/>
    <property type="match status" value="1"/>
</dbReference>
<accession>A0A2K8NAM4</accession>
<evidence type="ECO:0000313" key="7">
    <source>
        <dbReference type="Proteomes" id="UP000231932"/>
    </source>
</evidence>
<keyword evidence="2" id="KW-0238">DNA-binding</keyword>
<dbReference type="InterPro" id="IPR011991">
    <property type="entry name" value="ArsR-like_HTH"/>
</dbReference>
<feature type="domain" description="HTH arsR-type" evidence="5">
    <location>
        <begin position="32"/>
        <end position="127"/>
    </location>
</feature>
<keyword evidence="3" id="KW-0804">Transcription</keyword>
<dbReference type="EMBL" id="CP024955">
    <property type="protein sequence ID" value="ATY86388.1"/>
    <property type="molecule type" value="Genomic_DNA"/>
</dbReference>
<dbReference type="PANTHER" id="PTHR43132">
    <property type="entry name" value="ARSENICAL RESISTANCE OPERON REPRESSOR ARSR-RELATED"/>
    <property type="match status" value="1"/>
</dbReference>
<evidence type="ECO:0000256" key="2">
    <source>
        <dbReference type="ARBA" id="ARBA00023125"/>
    </source>
</evidence>
<dbReference type="NCBIfam" id="NF033788">
    <property type="entry name" value="HTH_metalloreg"/>
    <property type="match status" value="1"/>
</dbReference>
<evidence type="ECO:0000256" key="1">
    <source>
        <dbReference type="ARBA" id="ARBA00023015"/>
    </source>
</evidence>
<dbReference type="InterPro" id="IPR001845">
    <property type="entry name" value="HTH_ArsR_DNA-bd_dom"/>
</dbReference>
<dbReference type="Proteomes" id="UP000231932">
    <property type="component" value="Chromosome"/>
</dbReference>
<sequence>MQDDLASWRPAGGQGSCEVFGYDPEKVQRRRRELHVTEGMADLFKVLADDTRLKLVYALCREDELCVCDVATILGITNANASHHLRLLSHMGLAASRREGKMVFYRLQSPHVRHLLQEVLRLYGRGESGGCAE</sequence>
<dbReference type="PANTHER" id="PTHR43132:SF6">
    <property type="entry name" value="HTH-TYPE TRANSCRIPTIONAL REPRESSOR CZRA"/>
    <property type="match status" value="1"/>
</dbReference>
<gene>
    <name evidence="6" type="ORF">CVV65_02820</name>
</gene>
<keyword evidence="7" id="KW-1185">Reference proteome</keyword>
<dbReference type="InterPro" id="IPR036388">
    <property type="entry name" value="WH-like_DNA-bd_sf"/>
</dbReference>
<evidence type="ECO:0000313" key="6">
    <source>
        <dbReference type="EMBL" id="ATY86388.1"/>
    </source>
</evidence>
<organism evidence="6 7">
    <name type="scientific">Kyrpidia spormannii</name>
    <dbReference type="NCBI Taxonomy" id="2055160"/>
    <lineage>
        <taxon>Bacteria</taxon>
        <taxon>Bacillati</taxon>
        <taxon>Bacillota</taxon>
        <taxon>Bacilli</taxon>
        <taxon>Bacillales</taxon>
        <taxon>Alicyclobacillaceae</taxon>
        <taxon>Kyrpidia</taxon>
    </lineage>
</organism>
<name>A0A2K8NAM4_9BACL</name>
<protein>
    <submittedName>
        <fullName evidence="6">ArsR family transcriptional regulator</fullName>
    </submittedName>
</protein>
<proteinExistence type="predicted"/>
<dbReference type="GO" id="GO:0003700">
    <property type="term" value="F:DNA-binding transcription factor activity"/>
    <property type="evidence" value="ECO:0007669"/>
    <property type="project" value="InterPro"/>
</dbReference>
<dbReference type="Gene3D" id="1.10.10.10">
    <property type="entry name" value="Winged helix-like DNA-binding domain superfamily/Winged helix DNA-binding domain"/>
    <property type="match status" value="1"/>
</dbReference>
<dbReference type="AlphaFoldDB" id="A0A2K8NAM4"/>